<keyword evidence="3" id="KW-0067">ATP-binding</keyword>
<organism evidence="6">
    <name type="scientific">marine sediment metagenome</name>
    <dbReference type="NCBI Taxonomy" id="412755"/>
    <lineage>
        <taxon>unclassified sequences</taxon>
        <taxon>metagenomes</taxon>
        <taxon>ecological metagenomes</taxon>
    </lineage>
</organism>
<dbReference type="AlphaFoldDB" id="X0RY98"/>
<sequence length="264" mass="29039">YVEYLGEDEGTNVIVLYIEGLKDGTRFLKMAREVIRKKPIIVFKAGRTRHGSRATMSHTASIAGSDQVFEAICRQTGIIRTYDVSHAFDLAEALSKQPLPKGNRVAVISAGGGHCVVTTDACGALGLEVPELDKETVQTLEKYLLPHAPPPTNPIDLAADPRPMTVANIVELLAQNPRINAIITMAPVSIRSTNPAYIREVLTAAEILSEIPRKYGKPLIATAMRGNMNGIAFELMKERGIPFYEFPEEASRAMYGLYRYSQLH</sequence>
<accession>X0RY98</accession>
<protein>
    <recommendedName>
        <fullName evidence="7">Succinyl-CoA synthetase-like flavodoxin domain-containing protein</fullName>
    </recommendedName>
</protein>
<comment type="caution">
    <text evidence="6">The sequence shown here is derived from an EMBL/GenBank/DDBJ whole genome shotgun (WGS) entry which is preliminary data.</text>
</comment>
<evidence type="ECO:0000259" key="5">
    <source>
        <dbReference type="Pfam" id="PF19045"/>
    </source>
</evidence>
<evidence type="ECO:0000256" key="1">
    <source>
        <dbReference type="ARBA" id="ARBA00022598"/>
    </source>
</evidence>
<gene>
    <name evidence="6" type="ORF">S01H1_10718</name>
</gene>
<keyword evidence="2" id="KW-0547">Nucleotide-binding</keyword>
<reference evidence="6" key="1">
    <citation type="journal article" date="2014" name="Front. Microbiol.">
        <title>High frequency of phylogenetically diverse reductive dehalogenase-homologous genes in deep subseafloor sedimentary metagenomes.</title>
        <authorList>
            <person name="Kawai M."/>
            <person name="Futagami T."/>
            <person name="Toyoda A."/>
            <person name="Takaki Y."/>
            <person name="Nishi S."/>
            <person name="Hori S."/>
            <person name="Arai W."/>
            <person name="Tsubouchi T."/>
            <person name="Morono Y."/>
            <person name="Uchiyama I."/>
            <person name="Ito T."/>
            <person name="Fujiyama A."/>
            <person name="Inagaki F."/>
            <person name="Takami H."/>
        </authorList>
    </citation>
    <scope>NUCLEOTIDE SEQUENCE</scope>
    <source>
        <strain evidence="6">Expedition CK06-06</strain>
    </source>
</reference>
<dbReference type="GO" id="GO:0043758">
    <property type="term" value="F:acetate-CoA ligase (ADP-forming) activity"/>
    <property type="evidence" value="ECO:0007669"/>
    <property type="project" value="InterPro"/>
</dbReference>
<dbReference type="EMBL" id="BARS01005461">
    <property type="protein sequence ID" value="GAF73799.1"/>
    <property type="molecule type" value="Genomic_DNA"/>
</dbReference>
<keyword evidence="1" id="KW-0436">Ligase</keyword>
<evidence type="ECO:0000256" key="2">
    <source>
        <dbReference type="ARBA" id="ARBA00022741"/>
    </source>
</evidence>
<dbReference type="GO" id="GO:0005524">
    <property type="term" value="F:ATP binding"/>
    <property type="evidence" value="ECO:0007669"/>
    <property type="project" value="UniProtKB-KW"/>
</dbReference>
<dbReference type="Pfam" id="PF13607">
    <property type="entry name" value="Succ_CoA_lig"/>
    <property type="match status" value="1"/>
</dbReference>
<dbReference type="PANTHER" id="PTHR43334:SF2">
    <property type="entry name" value="ACETATE--COA LIGASE [ADP-FORMING]"/>
    <property type="match status" value="1"/>
</dbReference>
<dbReference type="SUPFAM" id="SSF52210">
    <property type="entry name" value="Succinyl-CoA synthetase domains"/>
    <property type="match status" value="2"/>
</dbReference>
<evidence type="ECO:0000313" key="6">
    <source>
        <dbReference type="EMBL" id="GAF73799.1"/>
    </source>
</evidence>
<dbReference type="InterPro" id="IPR032875">
    <property type="entry name" value="Succ_CoA_lig_flav_dom"/>
</dbReference>
<name>X0RY98_9ZZZZ</name>
<evidence type="ECO:0000259" key="4">
    <source>
        <dbReference type="Pfam" id="PF13607"/>
    </source>
</evidence>
<feature type="domain" description="Ligase-CoA" evidence="5">
    <location>
        <begin position="105"/>
        <end position="257"/>
    </location>
</feature>
<evidence type="ECO:0000256" key="3">
    <source>
        <dbReference type="ARBA" id="ARBA00022840"/>
    </source>
</evidence>
<evidence type="ECO:0008006" key="7">
    <source>
        <dbReference type="Google" id="ProtNLM"/>
    </source>
</evidence>
<dbReference type="Pfam" id="PF19045">
    <property type="entry name" value="Ligase_CoA_2"/>
    <property type="match status" value="1"/>
</dbReference>
<dbReference type="PANTHER" id="PTHR43334">
    <property type="entry name" value="ACETATE--COA LIGASE [ADP-FORMING]"/>
    <property type="match status" value="1"/>
</dbReference>
<feature type="non-terminal residue" evidence="6">
    <location>
        <position position="1"/>
    </location>
</feature>
<dbReference type="Gene3D" id="3.40.50.261">
    <property type="entry name" value="Succinyl-CoA synthetase domains"/>
    <property type="match status" value="2"/>
</dbReference>
<dbReference type="InterPro" id="IPR043938">
    <property type="entry name" value="Ligase_CoA_dom"/>
</dbReference>
<dbReference type="InterPro" id="IPR051538">
    <property type="entry name" value="Acyl-CoA_Synth/Transferase"/>
</dbReference>
<dbReference type="InterPro" id="IPR016102">
    <property type="entry name" value="Succinyl-CoA_synth-like"/>
</dbReference>
<proteinExistence type="predicted"/>
<feature type="domain" description="Succinyl-CoA synthetase-like flavodoxin" evidence="4">
    <location>
        <begin position="1"/>
        <end position="94"/>
    </location>
</feature>